<dbReference type="EMBL" id="CP031147">
    <property type="protein sequence ID" value="AXG08377.1"/>
    <property type="molecule type" value="Genomic_DNA"/>
</dbReference>
<dbReference type="SUPFAM" id="SSF58014">
    <property type="entry name" value="Coiled-coil domain of nucleotide exchange factor GrpE"/>
    <property type="match status" value="1"/>
</dbReference>
<keyword evidence="2 3" id="KW-0143">Chaperone</keyword>
<keyword evidence="3" id="KW-0963">Cytoplasm</keyword>
<dbReference type="InterPro" id="IPR009012">
    <property type="entry name" value="GrpE_head"/>
</dbReference>
<dbReference type="InterPro" id="IPR000740">
    <property type="entry name" value="GrpE"/>
</dbReference>
<evidence type="ECO:0000313" key="6">
    <source>
        <dbReference type="Proteomes" id="UP000252985"/>
    </source>
</evidence>
<proteinExistence type="inferred from homology"/>
<evidence type="ECO:0000256" key="2">
    <source>
        <dbReference type="ARBA" id="ARBA00023186"/>
    </source>
</evidence>
<keyword evidence="3" id="KW-0346">Stress response</keyword>
<feature type="compositionally biased region" description="Basic and acidic residues" evidence="4">
    <location>
        <begin position="19"/>
        <end position="31"/>
    </location>
</feature>
<dbReference type="Proteomes" id="UP000252985">
    <property type="component" value="Plasmid pCBA1112-01"/>
</dbReference>
<dbReference type="HAMAP" id="MF_01151">
    <property type="entry name" value="GrpE"/>
    <property type="match status" value="1"/>
</dbReference>
<feature type="compositionally biased region" description="Acidic residues" evidence="4">
    <location>
        <begin position="187"/>
        <end position="230"/>
    </location>
</feature>
<feature type="region of interest" description="Disordered" evidence="4">
    <location>
        <begin position="316"/>
        <end position="347"/>
    </location>
</feature>
<dbReference type="GO" id="GO:0005737">
    <property type="term" value="C:cytoplasm"/>
    <property type="evidence" value="ECO:0007669"/>
    <property type="project" value="UniProtKB-SubCell"/>
</dbReference>
<dbReference type="SUPFAM" id="SSF51064">
    <property type="entry name" value="Head domain of nucleotide exchange factor GrpE"/>
    <property type="match status" value="1"/>
</dbReference>
<feature type="compositionally biased region" description="Acidic residues" evidence="4">
    <location>
        <begin position="128"/>
        <end position="149"/>
    </location>
</feature>
<feature type="compositionally biased region" description="Basic and acidic residues" evidence="4">
    <location>
        <begin position="316"/>
        <end position="337"/>
    </location>
</feature>
<dbReference type="AlphaFoldDB" id="A0A345E855"/>
<dbReference type="GO" id="GO:0051087">
    <property type="term" value="F:protein-folding chaperone binding"/>
    <property type="evidence" value="ECO:0007669"/>
    <property type="project" value="InterPro"/>
</dbReference>
<dbReference type="GO" id="GO:0042803">
    <property type="term" value="F:protein homodimerization activity"/>
    <property type="evidence" value="ECO:0007669"/>
    <property type="project" value="InterPro"/>
</dbReference>
<protein>
    <recommendedName>
        <fullName evidence="3">Protein GrpE</fullName>
    </recommendedName>
    <alternativeName>
        <fullName evidence="3">HSP-70 cofactor</fullName>
    </alternativeName>
</protein>
<feature type="compositionally biased region" description="Basic and acidic residues" evidence="4">
    <location>
        <begin position="52"/>
        <end position="61"/>
    </location>
</feature>
<name>A0A345E855_9EURY</name>
<dbReference type="GO" id="GO:0006457">
    <property type="term" value="P:protein folding"/>
    <property type="evidence" value="ECO:0007669"/>
    <property type="project" value="InterPro"/>
</dbReference>
<accession>A0A345E855</accession>
<evidence type="ECO:0000256" key="3">
    <source>
        <dbReference type="HAMAP-Rule" id="MF_01151"/>
    </source>
</evidence>
<comment type="similarity">
    <text evidence="1 3">Belongs to the GrpE family.</text>
</comment>
<dbReference type="Pfam" id="PF01025">
    <property type="entry name" value="GrpE"/>
    <property type="match status" value="1"/>
</dbReference>
<feature type="compositionally biased region" description="Acidic residues" evidence="4">
    <location>
        <begin position="32"/>
        <end position="45"/>
    </location>
</feature>
<evidence type="ECO:0000256" key="1">
    <source>
        <dbReference type="ARBA" id="ARBA00009054"/>
    </source>
</evidence>
<dbReference type="InterPro" id="IPR013805">
    <property type="entry name" value="GrpE_CC"/>
</dbReference>
<evidence type="ECO:0000256" key="4">
    <source>
        <dbReference type="SAM" id="MobiDB-lite"/>
    </source>
</evidence>
<sequence>MLVAYRPMTGNDSTDDEDGARRVPIENHDDEKAESEEETGEDEDGPTAIPVERPDDEKAEPSDEAGSSNDDGAGEGTVDFTPDADRWLGKLDDIRKRWREAKEEEQKQKLRDKFEKLSSELHDKGVLDDDEMADLGESDQPEETNDDAESDRQAEADNTVEAVEPEETEPDEPDSTDDVESDRQAEADDTVEAVEPEETEPDEPDESVGIDDAAEGDEQAETEAGEPADAEELRADLEEALNRIDDLEELMSEYQRKNEREHRLLEKDALESFATRMFGVRDTLERLLEYGEWDDESADQLRSLLRQFDQQLTAKRIDAIDPDRGDEVDSSKHRIEGQEEAEDVGPGRILRVESKGYEISGYPLRPAEVVVTKGE</sequence>
<organism evidence="5 6">
    <name type="scientific">Haloplanus rubicundus</name>
    <dbReference type="NCBI Taxonomy" id="1547898"/>
    <lineage>
        <taxon>Archaea</taxon>
        <taxon>Methanobacteriati</taxon>
        <taxon>Methanobacteriota</taxon>
        <taxon>Stenosarchaea group</taxon>
        <taxon>Halobacteria</taxon>
        <taxon>Halobacteriales</taxon>
        <taxon>Haloferacaceae</taxon>
        <taxon>Haloplanus</taxon>
    </lineage>
</organism>
<gene>
    <name evidence="3 5" type="primary">grpE</name>
    <name evidence="5" type="ORF">DU484_00080</name>
</gene>
<evidence type="ECO:0000313" key="5">
    <source>
        <dbReference type="EMBL" id="AXG08377.1"/>
    </source>
</evidence>
<dbReference type="KEGG" id="haq:DU484_00080"/>
<reference evidence="5 6" key="1">
    <citation type="submission" date="2018-07" db="EMBL/GenBank/DDBJ databases">
        <title>Genome sequences of Haloplanus sp. CBA1112.</title>
        <authorList>
            <person name="Kim Y.B."/>
            <person name="Roh S.W."/>
        </authorList>
    </citation>
    <scope>NUCLEOTIDE SEQUENCE [LARGE SCALE GENOMIC DNA]</scope>
    <source>
        <strain evidence="5 6">CBA1112</strain>
        <plasmid evidence="6">pcba1112-01</plasmid>
    </source>
</reference>
<dbReference type="GO" id="GO:0000774">
    <property type="term" value="F:adenyl-nucleotide exchange factor activity"/>
    <property type="evidence" value="ECO:0007669"/>
    <property type="project" value="InterPro"/>
</dbReference>
<comment type="subunit">
    <text evidence="3">Homodimer.</text>
</comment>
<feature type="region of interest" description="Disordered" evidence="4">
    <location>
        <begin position="1"/>
        <end position="231"/>
    </location>
</feature>
<comment type="subcellular location">
    <subcellularLocation>
        <location evidence="3">Cytoplasm</location>
    </subcellularLocation>
</comment>
<geneLocation type="plasmid" evidence="6">
    <name>pcba1112-01</name>
</geneLocation>
<comment type="function">
    <text evidence="3">Participates actively in the response to hyperosmotic and heat shock by preventing the aggregation of stress-denatured proteins, in association with DnaK and GrpE. It is the nucleotide exchange factor for DnaK and may function as a thermosensor. Unfolded proteins bind initially to DnaJ; upon interaction with the DnaJ-bound protein, DnaK hydrolyzes its bound ATP, resulting in the formation of a stable complex. GrpE releases ADP from DnaK; ATP binding to DnaK triggers the release of the substrate protein, thus completing the reaction cycle. Several rounds of ATP-dependent interactions between DnaJ, DnaK and GrpE are required for fully efficient folding.</text>
</comment>
<feature type="compositionally biased region" description="Basic and acidic residues" evidence="4">
    <location>
        <begin position="83"/>
        <end position="127"/>
    </location>
</feature>
<feature type="compositionally biased region" description="Acidic residues" evidence="4">
    <location>
        <begin position="163"/>
        <end position="180"/>
    </location>
</feature>
<dbReference type="Gene3D" id="2.30.22.10">
    <property type="entry name" value="Head domain of nucleotide exchange factor GrpE"/>
    <property type="match status" value="1"/>
</dbReference>
<keyword evidence="5" id="KW-0614">Plasmid</keyword>